<evidence type="ECO:0000313" key="3">
    <source>
        <dbReference type="EMBL" id="CEG11382.1"/>
    </source>
</evidence>
<gene>
    <name evidence="3" type="ORF">MSIBF_A1410018</name>
</gene>
<feature type="transmembrane region" description="Helical" evidence="1">
    <location>
        <begin position="59"/>
        <end position="77"/>
    </location>
</feature>
<dbReference type="PANTHER" id="PTHR14969:SF13">
    <property type="entry name" value="AT30094P"/>
    <property type="match status" value="1"/>
</dbReference>
<dbReference type="InterPro" id="IPR036938">
    <property type="entry name" value="PAP2/HPO_sf"/>
</dbReference>
<proteinExistence type="predicted"/>
<evidence type="ECO:0000256" key="1">
    <source>
        <dbReference type="SAM" id="Phobius"/>
    </source>
</evidence>
<feature type="transmembrane region" description="Helical" evidence="1">
    <location>
        <begin position="18"/>
        <end position="39"/>
    </location>
</feature>
<sequence>MALFNIISEISNPFLDMVFTLITSSYFLIPVIVAIVLLVEKDKLKNIGIRTNTKSVIPVILPVFLAVILTVIATTAIKEVVHEDRPCQVMQDIKFPYCQDSNSFPSRHTAIAFAALPFLALRDLRKYFVILLIYASLVGIGMIYLGQHYPHDVLAGFIIGFGIGYLFLLKSGWIAEKCGKILKI</sequence>
<name>A0A098E677_9ZZZZ</name>
<keyword evidence="1" id="KW-1133">Transmembrane helix</keyword>
<accession>A0A098E677</accession>
<dbReference type="SMART" id="SM00014">
    <property type="entry name" value="acidPPc"/>
    <property type="match status" value="1"/>
</dbReference>
<reference evidence="3" key="1">
    <citation type="submission" date="2014-09" db="EMBL/GenBank/DDBJ databases">
        <authorList>
            <person name="Probst J Alexander"/>
        </authorList>
    </citation>
    <scope>NUCLEOTIDE SEQUENCE</scope>
</reference>
<organism evidence="3">
    <name type="scientific">groundwater metagenome</name>
    <dbReference type="NCBI Taxonomy" id="717931"/>
    <lineage>
        <taxon>unclassified sequences</taxon>
        <taxon>metagenomes</taxon>
        <taxon>ecological metagenomes</taxon>
    </lineage>
</organism>
<protein>
    <submittedName>
        <fullName evidence="3">Putative phosphatase</fullName>
    </submittedName>
</protein>
<feature type="transmembrane region" description="Helical" evidence="1">
    <location>
        <begin position="153"/>
        <end position="175"/>
    </location>
</feature>
<dbReference type="PANTHER" id="PTHR14969">
    <property type="entry name" value="SPHINGOSINE-1-PHOSPHATE PHOSPHOHYDROLASE"/>
    <property type="match status" value="1"/>
</dbReference>
<dbReference type="Pfam" id="PF01569">
    <property type="entry name" value="PAP2"/>
    <property type="match status" value="1"/>
</dbReference>
<dbReference type="AlphaFoldDB" id="A0A098E677"/>
<dbReference type="GO" id="GO:0042392">
    <property type="term" value="F:sphingosine-1-phosphate phosphatase activity"/>
    <property type="evidence" value="ECO:0007669"/>
    <property type="project" value="TreeGrafter"/>
</dbReference>
<dbReference type="EMBL" id="CCXY01000048">
    <property type="protein sequence ID" value="CEG11382.1"/>
    <property type="molecule type" value="Genomic_DNA"/>
</dbReference>
<dbReference type="Gene3D" id="1.20.144.10">
    <property type="entry name" value="Phosphatidic acid phosphatase type 2/haloperoxidase"/>
    <property type="match status" value="1"/>
</dbReference>
<dbReference type="CDD" id="cd03394">
    <property type="entry name" value="PAP2_like_5"/>
    <property type="match status" value="1"/>
</dbReference>
<feature type="domain" description="Phosphatidic acid phosphatase type 2/haloperoxidase" evidence="2">
    <location>
        <begin position="59"/>
        <end position="168"/>
    </location>
</feature>
<dbReference type="SUPFAM" id="SSF48317">
    <property type="entry name" value="Acid phosphatase/Vanadium-dependent haloperoxidase"/>
    <property type="match status" value="1"/>
</dbReference>
<keyword evidence="1" id="KW-0472">Membrane</keyword>
<keyword evidence="1" id="KW-0812">Transmembrane</keyword>
<dbReference type="InterPro" id="IPR000326">
    <property type="entry name" value="PAP2/HPO"/>
</dbReference>
<evidence type="ECO:0000259" key="2">
    <source>
        <dbReference type="SMART" id="SM00014"/>
    </source>
</evidence>
<feature type="transmembrane region" description="Helical" evidence="1">
    <location>
        <begin position="128"/>
        <end position="147"/>
    </location>
</feature>